<accession>A0A832TM85</accession>
<feature type="transmembrane region" description="Helical" evidence="1">
    <location>
        <begin position="277"/>
        <end position="301"/>
    </location>
</feature>
<sequence length="360" mass="40013">MRSIKSVVISWTLWGLAYYLYSPYLTVFLKTIIKEDFIGFLYIISTLVGLVYSVVPLFTKRVKEITIVSLIISGIGLILLSISNNALTAILSLILYSMYWVSVPIFYLLMNDEVAKIWAISMLPAIIIPFFDDSVILTLGIRSIFLIAGVIMALTALPLINVDIRGMGGSYDDDDERSNNLSFIILTILPLSVSLPYLYVDMPLKLIPIVYVIGESIGILMALFLSKIRNGLSLALLGFSLISLNTVIPYGAMFYGISEALTALGVDKVRIKNLKDSVKVTILEVLTWLIGYAIATVLFIISPILPSIYASLLAILFALLLLFTIPAILRINFICIRKGENIITPRLRVTEGIFPYFKFA</sequence>
<protein>
    <recommendedName>
        <fullName evidence="4">MFS transporter</fullName>
    </recommendedName>
</protein>
<keyword evidence="1" id="KW-0812">Transmembrane</keyword>
<reference evidence="2" key="1">
    <citation type="journal article" date="2020" name="bioRxiv">
        <title>A rank-normalized archaeal taxonomy based on genome phylogeny resolves widespread incomplete and uneven classifications.</title>
        <authorList>
            <person name="Rinke C."/>
            <person name="Chuvochina M."/>
            <person name="Mussig A.J."/>
            <person name="Chaumeil P.-A."/>
            <person name="Waite D.W."/>
            <person name="Whitman W.B."/>
            <person name="Parks D.H."/>
            <person name="Hugenholtz P."/>
        </authorList>
    </citation>
    <scope>NUCLEOTIDE SEQUENCE</scope>
    <source>
        <strain evidence="2">UBA8838</strain>
    </source>
</reference>
<feature type="transmembrane region" description="Helical" evidence="1">
    <location>
        <begin position="37"/>
        <end position="58"/>
    </location>
</feature>
<feature type="transmembrane region" description="Helical" evidence="1">
    <location>
        <begin position="117"/>
        <end position="137"/>
    </location>
</feature>
<comment type="caution">
    <text evidence="2">The sequence shown here is derived from an EMBL/GenBank/DDBJ whole genome shotgun (WGS) entry which is preliminary data.</text>
</comment>
<dbReference type="AlphaFoldDB" id="A0A832TM85"/>
<gene>
    <name evidence="2" type="ORF">HA332_12750</name>
</gene>
<name>A0A832TM85_9CREN</name>
<feature type="transmembrane region" description="Helical" evidence="1">
    <location>
        <begin position="308"/>
        <end position="329"/>
    </location>
</feature>
<keyword evidence="1" id="KW-1133">Transmembrane helix</keyword>
<evidence type="ECO:0000313" key="2">
    <source>
        <dbReference type="EMBL" id="HII75203.1"/>
    </source>
</evidence>
<feature type="transmembrane region" description="Helical" evidence="1">
    <location>
        <begin position="65"/>
        <end position="83"/>
    </location>
</feature>
<dbReference type="SUPFAM" id="SSF103473">
    <property type="entry name" value="MFS general substrate transporter"/>
    <property type="match status" value="1"/>
</dbReference>
<dbReference type="RefSeq" id="WP_198429700.1">
    <property type="nucleotide sequence ID" value="NZ_BAABQO010000001.1"/>
</dbReference>
<feature type="transmembrane region" description="Helical" evidence="1">
    <location>
        <begin position="232"/>
        <end position="257"/>
    </location>
</feature>
<dbReference type="GeneID" id="1460466"/>
<feature type="transmembrane region" description="Helical" evidence="1">
    <location>
        <begin position="206"/>
        <end position="225"/>
    </location>
</feature>
<evidence type="ECO:0008006" key="4">
    <source>
        <dbReference type="Google" id="ProtNLM"/>
    </source>
</evidence>
<dbReference type="InterPro" id="IPR036259">
    <property type="entry name" value="MFS_trans_sf"/>
</dbReference>
<keyword evidence="1" id="KW-0472">Membrane</keyword>
<feature type="transmembrane region" description="Helical" evidence="1">
    <location>
        <begin position="181"/>
        <end position="200"/>
    </location>
</feature>
<evidence type="ECO:0000256" key="1">
    <source>
        <dbReference type="SAM" id="Phobius"/>
    </source>
</evidence>
<feature type="transmembrane region" description="Helical" evidence="1">
    <location>
        <begin position="89"/>
        <end position="110"/>
    </location>
</feature>
<feature type="transmembrane region" description="Helical" evidence="1">
    <location>
        <begin position="7"/>
        <end position="25"/>
    </location>
</feature>
<dbReference type="EMBL" id="DUJO01000052">
    <property type="protein sequence ID" value="HII75203.1"/>
    <property type="molecule type" value="Genomic_DNA"/>
</dbReference>
<feature type="transmembrane region" description="Helical" evidence="1">
    <location>
        <begin position="143"/>
        <end position="160"/>
    </location>
</feature>
<proteinExistence type="predicted"/>
<dbReference type="Proteomes" id="UP000646844">
    <property type="component" value="Unassembled WGS sequence"/>
</dbReference>
<organism evidence="2 3">
    <name type="scientific">Sulfurisphaera tokodaii</name>
    <dbReference type="NCBI Taxonomy" id="111955"/>
    <lineage>
        <taxon>Archaea</taxon>
        <taxon>Thermoproteota</taxon>
        <taxon>Thermoprotei</taxon>
        <taxon>Sulfolobales</taxon>
        <taxon>Sulfolobaceae</taxon>
        <taxon>Sulfurisphaera</taxon>
    </lineage>
</organism>
<evidence type="ECO:0000313" key="3">
    <source>
        <dbReference type="Proteomes" id="UP000646844"/>
    </source>
</evidence>